<keyword evidence="9" id="KW-1185">Reference proteome</keyword>
<dbReference type="FunCoup" id="A0A1I4FGX2">
    <property type="interactions" value="7"/>
</dbReference>
<evidence type="ECO:0000256" key="7">
    <source>
        <dbReference type="SAM" id="MobiDB-lite"/>
    </source>
</evidence>
<evidence type="ECO:0000256" key="5">
    <source>
        <dbReference type="ARBA" id="ARBA00023136"/>
    </source>
</evidence>
<organism evidence="8 9">
    <name type="scientific">Geodermatophilus ruber</name>
    <dbReference type="NCBI Taxonomy" id="504800"/>
    <lineage>
        <taxon>Bacteria</taxon>
        <taxon>Bacillati</taxon>
        <taxon>Actinomycetota</taxon>
        <taxon>Actinomycetes</taxon>
        <taxon>Geodermatophilales</taxon>
        <taxon>Geodermatophilaceae</taxon>
        <taxon>Geodermatophilus</taxon>
    </lineage>
</organism>
<keyword evidence="4 8" id="KW-0808">Transferase</keyword>
<keyword evidence="5" id="KW-0472">Membrane</keyword>
<dbReference type="NCBIfam" id="NF005919">
    <property type="entry name" value="PRK07920.1"/>
    <property type="match status" value="1"/>
</dbReference>
<dbReference type="PANTHER" id="PTHR30606:SF10">
    <property type="entry name" value="PHOSPHATIDYLINOSITOL MANNOSIDE ACYLTRANSFERASE"/>
    <property type="match status" value="1"/>
</dbReference>
<dbReference type="GO" id="GO:0016746">
    <property type="term" value="F:acyltransferase activity"/>
    <property type="evidence" value="ECO:0007669"/>
    <property type="project" value="UniProtKB-KW"/>
</dbReference>
<dbReference type="InParanoid" id="A0A1I4FGX2"/>
<sequence length="339" mass="36166">MSGALGGGVPEPGAGPGGAVELRPVPGRPSPGARASARLTDLGYAAGWGAVKLLPEPVVRAAFDAAGRWAAGRDGRGVRQLRANLRVVTGGRLGEAELDALTGRAMRSYARYWQEAFRLPRLSSGRIVAGSEMLGREHLEKARGEGRGLVFALPHSGNWDAAGVWFVDWLDGPFMTVAERLRPESLYRRFLDYRESLGMRVVPLTGGPRPSSAVLGEWLAAGGSVCLLVDRDLGHGGIPVDFFGRPATMPGGPALLAARTGAALHPAVCSFTDRGWRLDVRREVPVDGPGRLRDRVAAAMQGVADAFTDGIARHPEDWHMLGRVWADVPPDPARGDRSR</sequence>
<dbReference type="PANTHER" id="PTHR30606">
    <property type="entry name" value="LIPID A BIOSYNTHESIS LAUROYL ACYLTRANSFERASE"/>
    <property type="match status" value="1"/>
</dbReference>
<dbReference type="AlphaFoldDB" id="A0A1I4FGX2"/>
<keyword evidence="6" id="KW-0012">Acyltransferase</keyword>
<evidence type="ECO:0000256" key="2">
    <source>
        <dbReference type="ARBA" id="ARBA00022475"/>
    </source>
</evidence>
<gene>
    <name evidence="8" type="ORF">SAMN04488085_107166</name>
</gene>
<accession>A0A1I4FGX2</accession>
<keyword evidence="2" id="KW-1003">Cell membrane</keyword>
<name>A0A1I4FGX2_9ACTN</name>
<dbReference type="STRING" id="504800.SAMN04488085_107166"/>
<feature type="region of interest" description="Disordered" evidence="7">
    <location>
        <begin position="1"/>
        <end position="34"/>
    </location>
</feature>
<evidence type="ECO:0000313" key="8">
    <source>
        <dbReference type="EMBL" id="SFL17215.1"/>
    </source>
</evidence>
<dbReference type="RefSeq" id="WP_245753627.1">
    <property type="nucleotide sequence ID" value="NZ_FOSW01000007.1"/>
</dbReference>
<proteinExistence type="predicted"/>
<evidence type="ECO:0000256" key="3">
    <source>
        <dbReference type="ARBA" id="ARBA00022519"/>
    </source>
</evidence>
<dbReference type="Proteomes" id="UP000199152">
    <property type="component" value="Unassembled WGS sequence"/>
</dbReference>
<protein>
    <submittedName>
        <fullName evidence="8">KDO2-lipid IV(A) lauroyltransferase</fullName>
    </submittedName>
</protein>
<dbReference type="Pfam" id="PF03279">
    <property type="entry name" value="Lip_A_acyltrans"/>
    <property type="match status" value="1"/>
</dbReference>
<keyword evidence="3" id="KW-0997">Cell inner membrane</keyword>
<dbReference type="GO" id="GO:0009247">
    <property type="term" value="P:glycolipid biosynthetic process"/>
    <property type="evidence" value="ECO:0007669"/>
    <property type="project" value="UniProtKB-ARBA"/>
</dbReference>
<reference evidence="8 9" key="1">
    <citation type="submission" date="2016-10" db="EMBL/GenBank/DDBJ databases">
        <authorList>
            <person name="de Groot N.N."/>
        </authorList>
    </citation>
    <scope>NUCLEOTIDE SEQUENCE [LARGE SCALE GENOMIC DNA]</scope>
    <source>
        <strain evidence="8 9">DSM 45317</strain>
    </source>
</reference>
<dbReference type="CDD" id="cd07984">
    <property type="entry name" value="LPLAT_LABLAT-like"/>
    <property type="match status" value="1"/>
</dbReference>
<evidence type="ECO:0000256" key="4">
    <source>
        <dbReference type="ARBA" id="ARBA00022679"/>
    </source>
</evidence>
<evidence type="ECO:0000256" key="6">
    <source>
        <dbReference type="ARBA" id="ARBA00023315"/>
    </source>
</evidence>
<feature type="compositionally biased region" description="Gly residues" evidence="7">
    <location>
        <begin position="1"/>
        <end position="18"/>
    </location>
</feature>
<comment type="subcellular location">
    <subcellularLocation>
        <location evidence="1">Cell inner membrane</location>
    </subcellularLocation>
</comment>
<dbReference type="EMBL" id="FOSW01000007">
    <property type="protein sequence ID" value="SFL17215.1"/>
    <property type="molecule type" value="Genomic_DNA"/>
</dbReference>
<dbReference type="InterPro" id="IPR004960">
    <property type="entry name" value="LipA_acyltrans"/>
</dbReference>
<evidence type="ECO:0000313" key="9">
    <source>
        <dbReference type="Proteomes" id="UP000199152"/>
    </source>
</evidence>
<dbReference type="GO" id="GO:0005886">
    <property type="term" value="C:plasma membrane"/>
    <property type="evidence" value="ECO:0007669"/>
    <property type="project" value="UniProtKB-SubCell"/>
</dbReference>
<evidence type="ECO:0000256" key="1">
    <source>
        <dbReference type="ARBA" id="ARBA00004533"/>
    </source>
</evidence>